<accession>A0AAD4R6Z7</accession>
<evidence type="ECO:0008006" key="5">
    <source>
        <dbReference type="Google" id="ProtNLM"/>
    </source>
</evidence>
<feature type="region of interest" description="Disordered" evidence="1">
    <location>
        <begin position="469"/>
        <end position="523"/>
    </location>
</feature>
<dbReference type="EMBL" id="JAKKPZ010000013">
    <property type="protein sequence ID" value="KAI1714470.1"/>
    <property type="molecule type" value="Genomic_DNA"/>
</dbReference>
<dbReference type="AlphaFoldDB" id="A0AAD4R6Z7"/>
<feature type="transmembrane region" description="Helical" evidence="2">
    <location>
        <begin position="157"/>
        <end position="178"/>
    </location>
</feature>
<dbReference type="PANTHER" id="PTHR46641">
    <property type="entry name" value="FMRFAMIDE RECEPTOR-RELATED"/>
    <property type="match status" value="1"/>
</dbReference>
<evidence type="ECO:0000313" key="4">
    <source>
        <dbReference type="Proteomes" id="UP001201812"/>
    </source>
</evidence>
<keyword evidence="2" id="KW-0812">Transmembrane</keyword>
<dbReference type="Gene3D" id="1.20.1070.10">
    <property type="entry name" value="Rhodopsin 7-helix transmembrane proteins"/>
    <property type="match status" value="2"/>
</dbReference>
<evidence type="ECO:0000256" key="1">
    <source>
        <dbReference type="SAM" id="MobiDB-lite"/>
    </source>
</evidence>
<keyword evidence="2" id="KW-0472">Membrane</keyword>
<evidence type="ECO:0000256" key="2">
    <source>
        <dbReference type="SAM" id="Phobius"/>
    </source>
</evidence>
<dbReference type="SUPFAM" id="SSF81321">
    <property type="entry name" value="Family A G protein-coupled receptor-like"/>
    <property type="match status" value="1"/>
</dbReference>
<protein>
    <recommendedName>
        <fullName evidence="5">G protein-coupled receptor</fullName>
    </recommendedName>
</protein>
<feature type="compositionally biased region" description="Polar residues" evidence="1">
    <location>
        <begin position="1"/>
        <end position="37"/>
    </location>
</feature>
<gene>
    <name evidence="3" type="ORF">DdX_08565</name>
</gene>
<feature type="transmembrane region" description="Helical" evidence="2">
    <location>
        <begin position="198"/>
        <end position="221"/>
    </location>
</feature>
<feature type="compositionally biased region" description="Polar residues" evidence="1">
    <location>
        <begin position="474"/>
        <end position="508"/>
    </location>
</feature>
<keyword evidence="4" id="KW-1185">Reference proteome</keyword>
<name>A0AAD4R6Z7_9BILA</name>
<dbReference type="Proteomes" id="UP001201812">
    <property type="component" value="Unassembled WGS sequence"/>
</dbReference>
<feature type="transmembrane region" description="Helical" evidence="2">
    <location>
        <begin position="282"/>
        <end position="301"/>
    </location>
</feature>
<feature type="region of interest" description="Disordered" evidence="1">
    <location>
        <begin position="1"/>
        <end position="41"/>
    </location>
</feature>
<proteinExistence type="predicted"/>
<sequence>MLNSVNGAMPSNNPSVHSASTSHLTSMGHLNSQPSSHHQLRVHHQIISAQHNHTANPHHSASSLDPPVLIESSRFGPTFPPSIHASDFYGLGSIPYAIPNCTYRYDLTPEDDQFIGTVSLYLDGPLTLLAAVLALVGGHFAVRFLGRAGLNKDLTAALYMLCICDAFLIIMVVLYHSIEASSILLTGSNAMWNEQDSVLYTHGVVSAATTASTLLVVFITFQRFLVVLWPMKYAKPTRAGIPVRKTSSVEDVELSNGLLTRTLSKRLFHRKTPSLKKAIRPFMFPACVVAFAIAINSTVFFEFELVECFAFAHRQLSTHLFPTALRQSQTYNAVRTVIMMTTQTVGPISTISLLTVITEYKVHASLKARRILFEAQHRRRSVVMVEELKEKLSRTVAIFIAVKFLILRSLPIFFDIYETFYGIESFGIILSILVRLSDFGVVLNAATNSLAYFGRTSWFEMRLRGRLMKKRQGGNPSTACTNGSSMHSTPQSFKLGSSKQQSTTANGNTARSTRSPASPRPVRPIIRVPSIHCQPSIIYSSAPPSAADESLIADSVVQ</sequence>
<dbReference type="PANTHER" id="PTHR46641:SF5">
    <property type="entry name" value="NEUROPEPTIDE RECEPTOR FAMILY"/>
    <property type="match status" value="1"/>
</dbReference>
<dbReference type="InterPro" id="IPR052954">
    <property type="entry name" value="GPCR-Ligand_Int"/>
</dbReference>
<keyword evidence="2" id="KW-1133">Transmembrane helix</keyword>
<evidence type="ECO:0000313" key="3">
    <source>
        <dbReference type="EMBL" id="KAI1714470.1"/>
    </source>
</evidence>
<reference evidence="3" key="1">
    <citation type="submission" date="2022-01" db="EMBL/GenBank/DDBJ databases">
        <title>Genome Sequence Resource for Two Populations of Ditylenchus destructor, the Migratory Endoparasitic Phytonematode.</title>
        <authorList>
            <person name="Zhang H."/>
            <person name="Lin R."/>
            <person name="Xie B."/>
        </authorList>
    </citation>
    <scope>NUCLEOTIDE SEQUENCE</scope>
    <source>
        <strain evidence="3">BazhouSP</strain>
    </source>
</reference>
<organism evidence="3 4">
    <name type="scientific">Ditylenchus destructor</name>
    <dbReference type="NCBI Taxonomy" id="166010"/>
    <lineage>
        <taxon>Eukaryota</taxon>
        <taxon>Metazoa</taxon>
        <taxon>Ecdysozoa</taxon>
        <taxon>Nematoda</taxon>
        <taxon>Chromadorea</taxon>
        <taxon>Rhabditida</taxon>
        <taxon>Tylenchina</taxon>
        <taxon>Tylenchomorpha</taxon>
        <taxon>Sphaerularioidea</taxon>
        <taxon>Anguinidae</taxon>
        <taxon>Anguininae</taxon>
        <taxon>Ditylenchus</taxon>
    </lineage>
</organism>
<comment type="caution">
    <text evidence="3">The sequence shown here is derived from an EMBL/GenBank/DDBJ whole genome shotgun (WGS) entry which is preliminary data.</text>
</comment>